<dbReference type="InterPro" id="IPR013785">
    <property type="entry name" value="Aldolase_TIM"/>
</dbReference>
<accession>A0A919PET3</accession>
<keyword evidence="2 3" id="KW-0456">Lyase</keyword>
<dbReference type="SUPFAM" id="SSF51569">
    <property type="entry name" value="Aldolase"/>
    <property type="match status" value="1"/>
</dbReference>
<feature type="binding site" evidence="5">
    <location>
        <position position="47"/>
    </location>
    <ligand>
        <name>pyruvate</name>
        <dbReference type="ChEBI" id="CHEBI:15361"/>
    </ligand>
</feature>
<dbReference type="SMART" id="SM01130">
    <property type="entry name" value="DHDPS"/>
    <property type="match status" value="1"/>
</dbReference>
<dbReference type="PIRSF" id="PIRSF001365">
    <property type="entry name" value="DHDPS"/>
    <property type="match status" value="1"/>
</dbReference>
<evidence type="ECO:0000313" key="7">
    <source>
        <dbReference type="Proteomes" id="UP000642125"/>
    </source>
</evidence>
<evidence type="ECO:0000256" key="3">
    <source>
        <dbReference type="PIRNR" id="PIRNR001365"/>
    </source>
</evidence>
<dbReference type="PANTHER" id="PTHR12128:SF66">
    <property type="entry name" value="4-HYDROXY-2-OXOGLUTARATE ALDOLASE, MITOCHONDRIAL"/>
    <property type="match status" value="1"/>
</dbReference>
<evidence type="ECO:0000256" key="5">
    <source>
        <dbReference type="PIRSR" id="PIRSR001365-2"/>
    </source>
</evidence>
<evidence type="ECO:0000256" key="1">
    <source>
        <dbReference type="ARBA" id="ARBA00007592"/>
    </source>
</evidence>
<keyword evidence="7" id="KW-1185">Reference proteome</keyword>
<dbReference type="Gene3D" id="3.20.20.70">
    <property type="entry name" value="Aldolase class I"/>
    <property type="match status" value="1"/>
</dbReference>
<dbReference type="CDD" id="cd00408">
    <property type="entry name" value="DHDPS-like"/>
    <property type="match status" value="1"/>
</dbReference>
<name>A0A919PET3_9CELL</name>
<reference evidence="6" key="1">
    <citation type="submission" date="2021-01" db="EMBL/GenBank/DDBJ databases">
        <title>Whole genome shotgun sequence of Cellulomonas pakistanensis NBRC 110800.</title>
        <authorList>
            <person name="Komaki H."/>
            <person name="Tamura T."/>
        </authorList>
    </citation>
    <scope>NUCLEOTIDE SEQUENCE</scope>
    <source>
        <strain evidence="6">NBRC 110800</strain>
    </source>
</reference>
<evidence type="ECO:0000256" key="4">
    <source>
        <dbReference type="PIRSR" id="PIRSR001365-1"/>
    </source>
</evidence>
<comment type="similarity">
    <text evidence="1 3">Belongs to the DapA family.</text>
</comment>
<evidence type="ECO:0000313" key="6">
    <source>
        <dbReference type="EMBL" id="GIG37579.1"/>
    </source>
</evidence>
<dbReference type="Pfam" id="PF00701">
    <property type="entry name" value="DHDPS"/>
    <property type="match status" value="1"/>
</dbReference>
<sequence>MPLLGSLVAYLPTPRGHEGEVVIDPLERLVDEAVAAGASGVAVLGSTGGYPYLTAAERRLVVEAAVDAAGGRVPVVAGVGAFTTDEVIVHTIVAERAGAAAVLLPTLAYLPLTDDEVLDLVTEVAGAARVPVWLYHNPVSTTFRYSVETLARAAQVPGVGGVKDRGGDADELRARVAALSAAVPDTVELGCSGDVLGVEGLLAGARTWHSGLASVLPAWYVAVADAATAGRAEEARALMARLAPVAELVVRLGGPRAVHALARVLGTDLGQLPAPLRPVDDAGVRALAAAVGALGDAPVAAR</sequence>
<dbReference type="PANTHER" id="PTHR12128">
    <property type="entry name" value="DIHYDRODIPICOLINATE SYNTHASE"/>
    <property type="match status" value="1"/>
</dbReference>
<gene>
    <name evidence="6" type="ORF">Cpa01nite_29600</name>
</gene>
<evidence type="ECO:0000256" key="2">
    <source>
        <dbReference type="ARBA" id="ARBA00023239"/>
    </source>
</evidence>
<dbReference type="PRINTS" id="PR00146">
    <property type="entry name" value="DHPICSNTHASE"/>
</dbReference>
<organism evidence="6 7">
    <name type="scientific">Cellulomonas pakistanensis</name>
    <dbReference type="NCBI Taxonomy" id="992287"/>
    <lineage>
        <taxon>Bacteria</taxon>
        <taxon>Bacillati</taxon>
        <taxon>Actinomycetota</taxon>
        <taxon>Actinomycetes</taxon>
        <taxon>Micrococcales</taxon>
        <taxon>Cellulomonadaceae</taxon>
        <taxon>Cellulomonas</taxon>
    </lineage>
</organism>
<dbReference type="EMBL" id="BONO01000025">
    <property type="protein sequence ID" value="GIG37579.1"/>
    <property type="molecule type" value="Genomic_DNA"/>
</dbReference>
<dbReference type="AlphaFoldDB" id="A0A919PET3"/>
<dbReference type="InterPro" id="IPR002220">
    <property type="entry name" value="DapA-like"/>
</dbReference>
<feature type="active site" description="Schiff-base intermediate with substrate" evidence="4">
    <location>
        <position position="163"/>
    </location>
</feature>
<proteinExistence type="inferred from homology"/>
<comment type="caution">
    <text evidence="6">The sequence shown here is derived from an EMBL/GenBank/DDBJ whole genome shotgun (WGS) entry which is preliminary data.</text>
</comment>
<feature type="active site" description="Proton donor/acceptor" evidence="4">
    <location>
        <position position="135"/>
    </location>
</feature>
<dbReference type="Proteomes" id="UP000642125">
    <property type="component" value="Unassembled WGS sequence"/>
</dbReference>
<dbReference type="RefSeq" id="WP_203669567.1">
    <property type="nucleotide sequence ID" value="NZ_BONO01000025.1"/>
</dbReference>
<protein>
    <submittedName>
        <fullName evidence="6">Dihydrodipicolinate synthase family protein</fullName>
    </submittedName>
</protein>
<dbReference type="GO" id="GO:0008840">
    <property type="term" value="F:4-hydroxy-tetrahydrodipicolinate synthase activity"/>
    <property type="evidence" value="ECO:0007669"/>
    <property type="project" value="TreeGrafter"/>
</dbReference>